<keyword evidence="4 6" id="KW-0998">Cell outer membrane</keyword>
<dbReference type="GO" id="GO:0051205">
    <property type="term" value="P:protein insertion into membrane"/>
    <property type="evidence" value="ECO:0007669"/>
    <property type="project" value="UniProtKB-UniRule"/>
</dbReference>
<keyword evidence="3 6" id="KW-0564">Palmitate</keyword>
<dbReference type="Gene3D" id="1.25.40.10">
    <property type="entry name" value="Tetratricopeptide repeat domain"/>
    <property type="match status" value="1"/>
</dbReference>
<dbReference type="AlphaFoldDB" id="G3ADQ9"/>
<comment type="function">
    <text evidence="6">Part of the outer membrane protein assembly complex, which is involved in assembly and insertion of beta-barrel proteins into the outer membrane.</text>
</comment>
<dbReference type="PANTHER" id="PTHR37423">
    <property type="entry name" value="SOLUBLE LYTIC MUREIN TRANSGLYCOSYLASE-RELATED"/>
    <property type="match status" value="1"/>
</dbReference>
<evidence type="ECO:0000256" key="7">
    <source>
        <dbReference type="SAM" id="SignalP"/>
    </source>
</evidence>
<dbReference type="PANTHER" id="PTHR37423:SF1">
    <property type="entry name" value="OUTER MEMBRANE PROTEIN ASSEMBLY FACTOR BAMD"/>
    <property type="match status" value="1"/>
</dbReference>
<feature type="domain" description="Outer membrane lipoprotein BamD-like" evidence="8">
    <location>
        <begin position="31"/>
        <end position="235"/>
    </location>
</feature>
<comment type="subcellular location">
    <subcellularLocation>
        <location evidence="6">Cell outer membrane</location>
        <topology evidence="6">Lipid-anchor</topology>
    </subcellularLocation>
</comment>
<dbReference type="InterPro" id="IPR039565">
    <property type="entry name" value="BamD-like"/>
</dbReference>
<dbReference type="NCBIfam" id="NF008119">
    <property type="entry name" value="PRK10866.1"/>
    <property type="match status" value="1"/>
</dbReference>
<evidence type="ECO:0000313" key="9">
    <source>
        <dbReference type="EMBL" id="CCB84919.1"/>
    </source>
</evidence>
<evidence type="ECO:0000259" key="8">
    <source>
        <dbReference type="Pfam" id="PF13525"/>
    </source>
</evidence>
<feature type="chain" id="PRO_5009012772" description="Outer membrane protein assembly factor BamD" evidence="7">
    <location>
        <begin position="24"/>
        <end position="243"/>
    </location>
</feature>
<protein>
    <recommendedName>
        <fullName evidence="6">Outer membrane protein assembly factor BamD</fullName>
    </recommendedName>
</protein>
<name>G3ADQ9_9GAMM</name>
<evidence type="ECO:0000256" key="3">
    <source>
        <dbReference type="ARBA" id="ARBA00023139"/>
    </source>
</evidence>
<evidence type="ECO:0000256" key="2">
    <source>
        <dbReference type="ARBA" id="ARBA00023136"/>
    </source>
</evidence>
<dbReference type="InterPro" id="IPR017689">
    <property type="entry name" value="BamD"/>
</dbReference>
<gene>
    <name evidence="9" type="primary">yfiO</name>
    <name evidence="6" type="synonym">bamD</name>
    <name evidence="9" type="ORF">STA_A00180</name>
</gene>
<evidence type="ECO:0000256" key="5">
    <source>
        <dbReference type="ARBA" id="ARBA00023288"/>
    </source>
</evidence>
<dbReference type="NCBIfam" id="TIGR03302">
    <property type="entry name" value="OM_YfiO"/>
    <property type="match status" value="1"/>
</dbReference>
<evidence type="ECO:0000256" key="1">
    <source>
        <dbReference type="ARBA" id="ARBA00022729"/>
    </source>
</evidence>
<evidence type="ECO:0000256" key="4">
    <source>
        <dbReference type="ARBA" id="ARBA00023237"/>
    </source>
</evidence>
<dbReference type="PROSITE" id="PS51257">
    <property type="entry name" value="PROKAR_LIPOPROTEIN"/>
    <property type="match status" value="1"/>
</dbReference>
<dbReference type="EMBL" id="FR872579">
    <property type="protein sequence ID" value="CCB84919.1"/>
    <property type="molecule type" value="Genomic_DNA"/>
</dbReference>
<proteinExistence type="inferred from homology"/>
<dbReference type="GO" id="GO:0043165">
    <property type="term" value="P:Gram-negative-bacterium-type cell outer membrane assembly"/>
    <property type="evidence" value="ECO:0007669"/>
    <property type="project" value="UniProtKB-UniRule"/>
</dbReference>
<keyword evidence="2 6" id="KW-0472">Membrane</keyword>
<keyword evidence="1 6" id="KW-0732">Signal</keyword>
<dbReference type="HAMAP" id="MF_00922">
    <property type="entry name" value="OM_assembly_BamD"/>
    <property type="match status" value="1"/>
</dbReference>
<organism evidence="9">
    <name type="scientific">Candidatus Steffania adelgidicola str. Klausen-Leopoldsdorf</name>
    <dbReference type="NCBI Taxonomy" id="994478"/>
    <lineage>
        <taxon>Bacteria</taxon>
        <taxon>Pseudomonadati</taxon>
        <taxon>Pseudomonadota</taxon>
        <taxon>Gammaproteobacteria</taxon>
        <taxon>Candidatus Steffania</taxon>
    </lineage>
</organism>
<dbReference type="GO" id="GO:1990063">
    <property type="term" value="C:Bam protein complex"/>
    <property type="evidence" value="ECO:0007669"/>
    <property type="project" value="TreeGrafter"/>
</dbReference>
<dbReference type="Pfam" id="PF13525">
    <property type="entry name" value="YfiO"/>
    <property type="match status" value="1"/>
</dbReference>
<evidence type="ECO:0000256" key="6">
    <source>
        <dbReference type="HAMAP-Rule" id="MF_00922"/>
    </source>
</evidence>
<comment type="subunit">
    <text evidence="6">Part of the Bam complex.</text>
</comment>
<dbReference type="InterPro" id="IPR011990">
    <property type="entry name" value="TPR-like_helical_dom_sf"/>
</dbReference>
<sequence>MLQMKYLLSAITLSLLLAGCSNKKNTVSDLSAFQMYASAQQKLHDGNYNAAIKELEVLNNCYPFGPYTQQVQLDLIYASYKSSNLLLMQSSIDRFLRLNPIHPNIDYVLYMQGLTHMALDENPLQEFFGVNRADRNPEYARLAFRDFIQLIRGYPKSQYAPDAIKRLVYLKHRLARHKLAIVEYYFKRGAYFAVNKRVEEMLRDFPDTQETRLALPYMEHAYQELQLNIQKDKVTKIIAVNPI</sequence>
<accession>G3ADQ9</accession>
<comment type="similarity">
    <text evidence="6">Belongs to the BamD family.</text>
</comment>
<reference evidence="9" key="1">
    <citation type="journal article" date="2012" name="ISME J.">
        <title>Bacteriocyte-associated gammaproteobacterial symbionts of the Adelges nordmannianae/piceae complex (Hemiptera: Adelgidae).</title>
        <authorList>
            <person name="Toenshoff E.R."/>
            <person name="Penz T."/>
            <person name="Narzt T."/>
            <person name="Collingro A."/>
            <person name="Schmitz-Esser S."/>
            <person name="Pfeiffer S."/>
            <person name="Klepal W."/>
            <person name="Wagner M."/>
            <person name="Weinmaier T."/>
            <person name="Rattei T."/>
            <person name="Horn M."/>
        </authorList>
    </citation>
    <scope>NUCLEOTIDE SEQUENCE</scope>
    <source>
        <strain evidence="9">Klausen-Leopoldsdorf</strain>
    </source>
</reference>
<dbReference type="CDD" id="cd15830">
    <property type="entry name" value="BamD"/>
    <property type="match status" value="1"/>
</dbReference>
<feature type="signal peptide" evidence="7">
    <location>
        <begin position="1"/>
        <end position="23"/>
    </location>
</feature>
<keyword evidence="5 6" id="KW-0449">Lipoprotein</keyword>